<sequence>MLRLLTTSVFDDWLLNLKDKAAVSSIQVRIARARNGSFGDCAAVGGGVSEMRIHLGPGYRIYFARYGKEIVILLAGGDKSSQRDDIKRARQLLRDIQGIE</sequence>
<evidence type="ECO:0000313" key="1">
    <source>
        <dbReference type="EMBL" id="MYN11444.1"/>
    </source>
</evidence>
<reference evidence="1 2" key="1">
    <citation type="submission" date="2019-12" db="EMBL/GenBank/DDBJ databases">
        <title>Novel species isolated from a subtropical stream in China.</title>
        <authorList>
            <person name="Lu H."/>
        </authorList>
    </citation>
    <scope>NUCLEOTIDE SEQUENCE [LARGE SCALE GENOMIC DNA]</scope>
    <source>
        <strain evidence="1 2">FT127W</strain>
    </source>
</reference>
<dbReference type="Proteomes" id="UP000450676">
    <property type="component" value="Unassembled WGS sequence"/>
</dbReference>
<accession>A0A7X4HHS6</accession>
<dbReference type="PANTHER" id="PTHR41791:SF1">
    <property type="entry name" value="SSL7039 PROTEIN"/>
    <property type="match status" value="1"/>
</dbReference>
<organism evidence="1 2">
    <name type="scientific">Pseudoduganella aquatica</name>
    <dbReference type="NCBI Taxonomy" id="2660641"/>
    <lineage>
        <taxon>Bacteria</taxon>
        <taxon>Pseudomonadati</taxon>
        <taxon>Pseudomonadota</taxon>
        <taxon>Betaproteobacteria</taxon>
        <taxon>Burkholderiales</taxon>
        <taxon>Oxalobacteraceae</taxon>
        <taxon>Telluria group</taxon>
        <taxon>Pseudoduganella</taxon>
    </lineage>
</organism>
<dbReference type="PANTHER" id="PTHR41791">
    <property type="entry name" value="SSL7039 PROTEIN"/>
    <property type="match status" value="1"/>
</dbReference>
<dbReference type="AlphaFoldDB" id="A0A7X4HHS6"/>
<dbReference type="PIRSF" id="PIRSF028744">
    <property type="entry name" value="Addict_mod_HI1419"/>
    <property type="match status" value="1"/>
</dbReference>
<dbReference type="EMBL" id="WWCU01000083">
    <property type="protein sequence ID" value="MYN11444.1"/>
    <property type="molecule type" value="Genomic_DNA"/>
</dbReference>
<dbReference type="InterPro" id="IPR014056">
    <property type="entry name" value="TypeIITA-like_toxin_pred"/>
</dbReference>
<gene>
    <name evidence="1" type="ORF">GTP77_29480</name>
</gene>
<dbReference type="RefSeq" id="WP_161075705.1">
    <property type="nucleotide sequence ID" value="NZ_CP086370.1"/>
</dbReference>
<dbReference type="NCBIfam" id="TIGR02683">
    <property type="entry name" value="upstrm_HI1419"/>
    <property type="match status" value="1"/>
</dbReference>
<proteinExistence type="predicted"/>
<evidence type="ECO:0000313" key="2">
    <source>
        <dbReference type="Proteomes" id="UP000450676"/>
    </source>
</evidence>
<name>A0A7X4HHS6_9BURK</name>
<protein>
    <submittedName>
        <fullName evidence="1">Type II toxin-antitoxin system RelE/ParE family toxin</fullName>
    </submittedName>
</protein>
<keyword evidence="2" id="KW-1185">Reference proteome</keyword>
<comment type="caution">
    <text evidence="1">The sequence shown here is derived from an EMBL/GenBank/DDBJ whole genome shotgun (WGS) entry which is preliminary data.</text>
</comment>